<name>A0ABV6A9Y9_9PSEU</name>
<dbReference type="Pfam" id="PF05977">
    <property type="entry name" value="MFS_3"/>
    <property type="match status" value="1"/>
</dbReference>
<evidence type="ECO:0000256" key="7">
    <source>
        <dbReference type="SAM" id="Phobius"/>
    </source>
</evidence>
<evidence type="ECO:0000313" key="8">
    <source>
        <dbReference type="EMBL" id="MFB9909465.1"/>
    </source>
</evidence>
<dbReference type="EMBL" id="JBHLZU010000034">
    <property type="protein sequence ID" value="MFB9909465.1"/>
    <property type="molecule type" value="Genomic_DNA"/>
</dbReference>
<reference evidence="8 9" key="1">
    <citation type="submission" date="2024-09" db="EMBL/GenBank/DDBJ databases">
        <authorList>
            <person name="Sun Q."/>
            <person name="Mori K."/>
        </authorList>
    </citation>
    <scope>NUCLEOTIDE SEQUENCE [LARGE SCALE GENOMIC DNA]</scope>
    <source>
        <strain evidence="8 9">TBRC 7907</strain>
    </source>
</reference>
<evidence type="ECO:0000313" key="9">
    <source>
        <dbReference type="Proteomes" id="UP001589693"/>
    </source>
</evidence>
<keyword evidence="9" id="KW-1185">Reference proteome</keyword>
<feature type="transmembrane region" description="Helical" evidence="7">
    <location>
        <begin position="374"/>
        <end position="394"/>
    </location>
</feature>
<sequence length="410" mass="41651">MKLLVDIRPLRASTAFRRLWIGTTASTLGGQLTVVAVLTQVWQLTQSTVAVGAIGIAQAVPMVVFGLLGGTLADSVDRRRLVLLTTVGQIVTAVLLAAQALLGLASLPVVLGLVSAQAACGGLGAPARKTFAVRLLPEHLVRAGIALNHLSFQAAMLIGPALAGVITAQWGAGTCYVIDAATFAVGLYGVFLLPSMRPEGQPGRPGLRAAWEGLRFLGKQPVVRGALLTDVFATVLAMPIALFPAIADERFGRPESLGFLLSAIAVGGILAGTASGVVTRARRPGAVMLAAAGTWGVGLACFGLSPSLWLGLVCLAVAGAADTISVISRGAIVQIATPDAYRGRVGAVEHIIGVSGPDIGNFRGGLVAGVSTPAFALVSGGLLCVLSLAALTVANKPLRGFATAEEAVAR</sequence>
<feature type="transmembrane region" description="Helical" evidence="7">
    <location>
        <begin position="48"/>
        <end position="69"/>
    </location>
</feature>
<dbReference type="PANTHER" id="PTHR23513:SF9">
    <property type="entry name" value="ENTEROBACTIN EXPORTER ENTS"/>
    <property type="match status" value="1"/>
</dbReference>
<evidence type="ECO:0000256" key="5">
    <source>
        <dbReference type="ARBA" id="ARBA00022989"/>
    </source>
</evidence>
<dbReference type="InterPro" id="IPR036259">
    <property type="entry name" value="MFS_trans_sf"/>
</dbReference>
<dbReference type="RefSeq" id="WP_377862379.1">
    <property type="nucleotide sequence ID" value="NZ_JBHLZU010000034.1"/>
</dbReference>
<feature type="transmembrane region" description="Helical" evidence="7">
    <location>
        <begin position="286"/>
        <end position="305"/>
    </location>
</feature>
<organism evidence="8 9">
    <name type="scientific">Allokutzneria oryzae</name>
    <dbReference type="NCBI Taxonomy" id="1378989"/>
    <lineage>
        <taxon>Bacteria</taxon>
        <taxon>Bacillati</taxon>
        <taxon>Actinomycetota</taxon>
        <taxon>Actinomycetes</taxon>
        <taxon>Pseudonocardiales</taxon>
        <taxon>Pseudonocardiaceae</taxon>
        <taxon>Allokutzneria</taxon>
    </lineage>
</organism>
<dbReference type="PANTHER" id="PTHR23513">
    <property type="entry name" value="INTEGRAL MEMBRANE EFFLUX PROTEIN-RELATED"/>
    <property type="match status" value="1"/>
</dbReference>
<feature type="transmembrane region" description="Helical" evidence="7">
    <location>
        <begin position="225"/>
        <end position="247"/>
    </location>
</feature>
<evidence type="ECO:0000256" key="4">
    <source>
        <dbReference type="ARBA" id="ARBA00022692"/>
    </source>
</evidence>
<keyword evidence="3" id="KW-1003">Cell membrane</keyword>
<dbReference type="InterPro" id="IPR010290">
    <property type="entry name" value="TM_effector"/>
</dbReference>
<evidence type="ECO:0000256" key="1">
    <source>
        <dbReference type="ARBA" id="ARBA00004429"/>
    </source>
</evidence>
<dbReference type="Gene3D" id="1.20.1250.20">
    <property type="entry name" value="MFS general substrate transporter like domains"/>
    <property type="match status" value="1"/>
</dbReference>
<feature type="transmembrane region" description="Helical" evidence="7">
    <location>
        <begin position="176"/>
        <end position="194"/>
    </location>
</feature>
<accession>A0ABV6A9Y9</accession>
<comment type="caution">
    <text evidence="8">The sequence shown here is derived from an EMBL/GenBank/DDBJ whole genome shotgun (WGS) entry which is preliminary data.</text>
</comment>
<protein>
    <submittedName>
        <fullName evidence="8">MFS transporter</fullName>
    </submittedName>
</protein>
<feature type="transmembrane region" description="Helical" evidence="7">
    <location>
        <begin position="259"/>
        <end position="279"/>
    </location>
</feature>
<evidence type="ECO:0000256" key="2">
    <source>
        <dbReference type="ARBA" id="ARBA00022448"/>
    </source>
</evidence>
<dbReference type="CDD" id="cd06173">
    <property type="entry name" value="MFS_MefA_like"/>
    <property type="match status" value="1"/>
</dbReference>
<keyword evidence="4 7" id="KW-0812">Transmembrane</keyword>
<feature type="transmembrane region" description="Helical" evidence="7">
    <location>
        <begin position="81"/>
        <end position="101"/>
    </location>
</feature>
<keyword evidence="6 7" id="KW-0472">Membrane</keyword>
<dbReference type="SUPFAM" id="SSF103473">
    <property type="entry name" value="MFS general substrate transporter"/>
    <property type="match status" value="1"/>
</dbReference>
<feature type="transmembrane region" description="Helical" evidence="7">
    <location>
        <begin position="20"/>
        <end position="42"/>
    </location>
</feature>
<keyword evidence="2" id="KW-0813">Transport</keyword>
<evidence type="ECO:0000256" key="6">
    <source>
        <dbReference type="ARBA" id="ARBA00023136"/>
    </source>
</evidence>
<dbReference type="Proteomes" id="UP001589693">
    <property type="component" value="Unassembled WGS sequence"/>
</dbReference>
<evidence type="ECO:0000256" key="3">
    <source>
        <dbReference type="ARBA" id="ARBA00022475"/>
    </source>
</evidence>
<keyword evidence="5 7" id="KW-1133">Transmembrane helix</keyword>
<proteinExistence type="predicted"/>
<comment type="subcellular location">
    <subcellularLocation>
        <location evidence="1">Cell inner membrane</location>
        <topology evidence="1">Multi-pass membrane protein</topology>
    </subcellularLocation>
</comment>
<gene>
    <name evidence="8" type="ORF">ACFFQA_36485</name>
</gene>